<evidence type="ECO:0000256" key="10">
    <source>
        <dbReference type="ARBA" id="ARBA00023136"/>
    </source>
</evidence>
<evidence type="ECO:0000256" key="1">
    <source>
        <dbReference type="ARBA" id="ARBA00004141"/>
    </source>
</evidence>
<comment type="subcellular location">
    <subcellularLocation>
        <location evidence="1">Membrane</location>
        <topology evidence="1">Multi-pass membrane protein</topology>
    </subcellularLocation>
</comment>
<keyword evidence="7" id="KW-0067">ATP-binding</keyword>
<evidence type="ECO:0000256" key="3">
    <source>
        <dbReference type="ARBA" id="ARBA00022679"/>
    </source>
</evidence>
<evidence type="ECO:0000256" key="4">
    <source>
        <dbReference type="ARBA" id="ARBA00022692"/>
    </source>
</evidence>
<dbReference type="GO" id="GO:0005524">
    <property type="term" value="F:ATP binding"/>
    <property type="evidence" value="ECO:0007669"/>
    <property type="project" value="UniProtKB-KW"/>
</dbReference>
<dbReference type="EMBL" id="CAFBPN010000103">
    <property type="protein sequence ID" value="CAB5028798.1"/>
    <property type="molecule type" value="Genomic_DNA"/>
</dbReference>
<dbReference type="Gene3D" id="1.20.120.620">
    <property type="entry name" value="Backbone structure of the membrane domain of e. Coli histidine kinase receptor kdpd"/>
    <property type="match status" value="1"/>
</dbReference>
<dbReference type="InterPro" id="IPR038318">
    <property type="entry name" value="KdpD_sf"/>
</dbReference>
<reference evidence="13" key="1">
    <citation type="submission" date="2020-05" db="EMBL/GenBank/DDBJ databases">
        <authorList>
            <person name="Chiriac C."/>
            <person name="Salcher M."/>
            <person name="Ghai R."/>
            <person name="Kavagutti S V."/>
        </authorList>
    </citation>
    <scope>NUCLEOTIDE SEQUENCE</scope>
</reference>
<dbReference type="GO" id="GO:0016020">
    <property type="term" value="C:membrane"/>
    <property type="evidence" value="ECO:0007669"/>
    <property type="project" value="UniProtKB-SubCell"/>
</dbReference>
<evidence type="ECO:0000313" key="13">
    <source>
        <dbReference type="EMBL" id="CAB5028798.1"/>
    </source>
</evidence>
<protein>
    <submittedName>
        <fullName evidence="13">Unannotated protein</fullName>
    </submittedName>
</protein>
<evidence type="ECO:0000256" key="2">
    <source>
        <dbReference type="ARBA" id="ARBA00022553"/>
    </source>
</evidence>
<accession>A0A6J7RK40</accession>
<dbReference type="GO" id="GO:0000160">
    <property type="term" value="P:phosphorelay signal transduction system"/>
    <property type="evidence" value="ECO:0007669"/>
    <property type="project" value="UniProtKB-KW"/>
</dbReference>
<keyword evidence="6" id="KW-0418">Kinase</keyword>
<name>A0A6J7RK40_9ZZZZ</name>
<keyword evidence="9" id="KW-0902">Two-component regulatory system</keyword>
<feature type="transmembrane region" description="Helical" evidence="11">
    <location>
        <begin position="43"/>
        <end position="71"/>
    </location>
</feature>
<sequence length="242" mass="26558">MNEYQIPTWPSLRLILWLGPPCAFAIAKLTAQQSDGLSIANTALILAIFSTAIGALNPMAGVFTSLSGGAFLNYFHTEPVHSFRMSSSSDILMISLFMVLSLSVSIVTSFRMRRNLIANRRDSVKYQQDAFTNNNVPPQLAPEFWQSLIERIDPNLSFIQVSFTNTPPQHIPTIARHRPTSADSPIVVIPECGASVEFLDPRISQVLILKPTPGFAPLTLSRAAIFALSNDAELSLQGTIEE</sequence>
<evidence type="ECO:0000256" key="6">
    <source>
        <dbReference type="ARBA" id="ARBA00022777"/>
    </source>
</evidence>
<keyword evidence="10 11" id="KW-0472">Membrane</keyword>
<keyword evidence="3" id="KW-0808">Transferase</keyword>
<evidence type="ECO:0000259" key="12">
    <source>
        <dbReference type="Pfam" id="PF13493"/>
    </source>
</evidence>
<evidence type="ECO:0000256" key="8">
    <source>
        <dbReference type="ARBA" id="ARBA00022989"/>
    </source>
</evidence>
<dbReference type="InterPro" id="IPR025201">
    <property type="entry name" value="KdpD_TM"/>
</dbReference>
<dbReference type="Pfam" id="PF13493">
    <property type="entry name" value="DUF4118"/>
    <property type="match status" value="1"/>
</dbReference>
<dbReference type="AlphaFoldDB" id="A0A6J7RK40"/>
<proteinExistence type="predicted"/>
<feature type="transmembrane region" description="Helical" evidence="11">
    <location>
        <begin position="91"/>
        <end position="110"/>
    </location>
</feature>
<evidence type="ECO:0000256" key="11">
    <source>
        <dbReference type="SAM" id="Phobius"/>
    </source>
</evidence>
<keyword evidence="8 11" id="KW-1133">Transmembrane helix</keyword>
<organism evidence="13">
    <name type="scientific">freshwater metagenome</name>
    <dbReference type="NCBI Taxonomy" id="449393"/>
    <lineage>
        <taxon>unclassified sequences</taxon>
        <taxon>metagenomes</taxon>
        <taxon>ecological metagenomes</taxon>
    </lineage>
</organism>
<keyword evidence="2" id="KW-0597">Phosphoprotein</keyword>
<evidence type="ECO:0000256" key="7">
    <source>
        <dbReference type="ARBA" id="ARBA00022840"/>
    </source>
</evidence>
<gene>
    <name evidence="13" type="ORF">UFOPK4098_01351</name>
</gene>
<keyword evidence="5" id="KW-0547">Nucleotide-binding</keyword>
<dbReference type="GO" id="GO:0016301">
    <property type="term" value="F:kinase activity"/>
    <property type="evidence" value="ECO:0007669"/>
    <property type="project" value="UniProtKB-KW"/>
</dbReference>
<evidence type="ECO:0000256" key="9">
    <source>
        <dbReference type="ARBA" id="ARBA00023012"/>
    </source>
</evidence>
<keyword evidence="4 11" id="KW-0812">Transmembrane</keyword>
<feature type="domain" description="Sensor protein KdpD transmembrane" evidence="12">
    <location>
        <begin position="18"/>
        <end position="118"/>
    </location>
</feature>
<evidence type="ECO:0000256" key="5">
    <source>
        <dbReference type="ARBA" id="ARBA00022741"/>
    </source>
</evidence>